<gene>
    <name evidence="1" type="ordered locus">ABO_0865</name>
</gene>
<dbReference type="AlphaFoldDB" id="Q0VR85"/>
<dbReference type="HOGENOM" id="CLU_1615535_0_0_6"/>
<reference evidence="1 2" key="1">
    <citation type="journal article" date="2006" name="Nat. Biotechnol.">
        <title>Genome sequence of the ubiquitous hydrocarbon-degrading marine bacterium Alcanivorax borkumensis.</title>
        <authorList>
            <person name="Schneiker S."/>
            <person name="Martins dos Santos V.A.P."/>
            <person name="Bartels D."/>
            <person name="Bekel T."/>
            <person name="Brecht M."/>
            <person name="Buhrmester J."/>
            <person name="Chernikova T.N."/>
            <person name="Denaro R."/>
            <person name="Ferrer M."/>
            <person name="Gertler C."/>
            <person name="Goesmann A."/>
            <person name="Golyshina O.V."/>
            <person name="Kaminski F."/>
            <person name="Khachane A.N."/>
            <person name="Lang S."/>
            <person name="Linke B."/>
            <person name="McHardy A.C."/>
            <person name="Meyer F."/>
            <person name="Nechitaylo T."/>
            <person name="Puehler A."/>
            <person name="Regenhardt D."/>
            <person name="Rupp O."/>
            <person name="Sabirova J.S."/>
            <person name="Selbitschka W."/>
            <person name="Yakimov M.M."/>
            <person name="Timmis K.N."/>
            <person name="Vorhoelter F.-J."/>
            <person name="Weidner S."/>
            <person name="Kaiser O."/>
            <person name="Golyshin P.N."/>
        </authorList>
    </citation>
    <scope>NUCLEOTIDE SEQUENCE [LARGE SCALE GENOMIC DNA]</scope>
    <source>
        <strain evidence="2">ATCC 700651 / DSM 11573 / NCIMB 13689 / SK2</strain>
    </source>
</reference>
<dbReference type="Gene3D" id="2.60.40.1120">
    <property type="entry name" value="Carboxypeptidase-like, regulatory domain"/>
    <property type="match status" value="1"/>
</dbReference>
<evidence type="ECO:0000313" key="2">
    <source>
        <dbReference type="Proteomes" id="UP000008871"/>
    </source>
</evidence>
<name>Q0VR85_ALCBS</name>
<dbReference type="KEGG" id="abo:ABO_0865"/>
<dbReference type="PROSITE" id="PS51257">
    <property type="entry name" value="PROKAR_LIPOPROTEIN"/>
    <property type="match status" value="1"/>
</dbReference>
<evidence type="ECO:0008006" key="3">
    <source>
        <dbReference type="Google" id="ProtNLM"/>
    </source>
</evidence>
<dbReference type="Proteomes" id="UP000008871">
    <property type="component" value="Chromosome"/>
</dbReference>
<sequence length="197" mass="21921">MSSLKKSFACPLIIVSLMLLLAGCIPTIQRMWDAQPVTGTVVDGNTGEPISGATIRSITLAEDPEQTPRTAISNAKGEFTLPGESHIGFHMAMPASYMASTHWKISHPDYPDAVAETRTIAPPTGEQPRNITVPLFAEINASKVQDCPYFHYQQQLAQWLHHLDEEARYPFQDSMLTFCHDSERIEQIFAAQERGNH</sequence>
<organism evidence="1 2">
    <name type="scientific">Alcanivorax borkumensis (strain ATCC 700651 / DSM 11573 / NCIMB 13689 / SK2)</name>
    <dbReference type="NCBI Taxonomy" id="393595"/>
    <lineage>
        <taxon>Bacteria</taxon>
        <taxon>Pseudomonadati</taxon>
        <taxon>Pseudomonadota</taxon>
        <taxon>Gammaproteobacteria</taxon>
        <taxon>Oceanospirillales</taxon>
        <taxon>Alcanivoracaceae</taxon>
        <taxon>Alcanivorax</taxon>
    </lineage>
</organism>
<dbReference type="RefSeq" id="WP_011588149.1">
    <property type="nucleotide sequence ID" value="NC_008260.1"/>
</dbReference>
<proteinExistence type="predicted"/>
<accession>Q0VR85</accession>
<evidence type="ECO:0000313" key="1">
    <source>
        <dbReference type="EMBL" id="CAL16313.1"/>
    </source>
</evidence>
<dbReference type="InterPro" id="IPR008969">
    <property type="entry name" value="CarboxyPept-like_regulatory"/>
</dbReference>
<dbReference type="SUPFAM" id="SSF49464">
    <property type="entry name" value="Carboxypeptidase regulatory domain-like"/>
    <property type="match status" value="1"/>
</dbReference>
<dbReference type="STRING" id="393595.ABO_0865"/>
<keyword evidence="2" id="KW-1185">Reference proteome</keyword>
<protein>
    <recommendedName>
        <fullName evidence="3">Lipoprotein</fullName>
    </recommendedName>
</protein>
<dbReference type="EMBL" id="AM286690">
    <property type="protein sequence ID" value="CAL16313.1"/>
    <property type="molecule type" value="Genomic_DNA"/>
</dbReference>